<dbReference type="EC" id="6.3.5.-" evidence="6"/>
<dbReference type="InterPro" id="IPR003837">
    <property type="entry name" value="GatC"/>
</dbReference>
<comment type="function">
    <text evidence="3 6">Allows the formation of correctly charged Asn-tRNA(Asn) or Gln-tRNA(Gln) through the transamidation of misacylated Asp-tRNA(Asn) or Glu-tRNA(Gln) in organisms which lack either or both of asparaginyl-tRNA or glutaminyl-tRNA synthetases. The reaction takes place in the presence of glutamine and ATP through an activated phospho-Asp-tRNA(Asn) or phospho-Glu-tRNA(Gln).</text>
</comment>
<evidence type="ECO:0000256" key="3">
    <source>
        <dbReference type="ARBA" id="ARBA00024799"/>
    </source>
</evidence>
<comment type="subunit">
    <text evidence="2 6">Heterotrimer of A, B and C subunits.</text>
</comment>
<comment type="caution">
    <text evidence="7">The sequence shown here is derived from an EMBL/GenBank/DDBJ whole genome shotgun (WGS) entry which is preliminary data.</text>
</comment>
<name>A0A096ALJ0_9FIRM</name>
<accession>A0A096ALJ0</accession>
<dbReference type="eggNOG" id="COG0721">
    <property type="taxonomic scope" value="Bacteria"/>
</dbReference>
<dbReference type="GO" id="GO:0070681">
    <property type="term" value="P:glutaminyl-tRNAGln biosynthesis via transamidation"/>
    <property type="evidence" value="ECO:0007669"/>
    <property type="project" value="TreeGrafter"/>
</dbReference>
<dbReference type="InterPro" id="IPR036113">
    <property type="entry name" value="Asp/Glu-ADT_sf_sub_c"/>
</dbReference>
<dbReference type="GO" id="GO:0005524">
    <property type="term" value="F:ATP binding"/>
    <property type="evidence" value="ECO:0007669"/>
    <property type="project" value="UniProtKB-KW"/>
</dbReference>
<gene>
    <name evidence="6 7" type="primary">gatC</name>
    <name evidence="7" type="ORF">HMPREF0872_02860</name>
</gene>
<evidence type="ECO:0000256" key="4">
    <source>
        <dbReference type="ARBA" id="ARBA00047380"/>
    </source>
</evidence>
<dbReference type="Proteomes" id="UP000029628">
    <property type="component" value="Unassembled WGS sequence"/>
</dbReference>
<dbReference type="HAMAP" id="MF_00122">
    <property type="entry name" value="GatC"/>
    <property type="match status" value="1"/>
</dbReference>
<dbReference type="PANTHER" id="PTHR15004:SF0">
    <property type="entry name" value="GLUTAMYL-TRNA(GLN) AMIDOTRANSFERASE SUBUNIT C, MITOCHONDRIAL"/>
    <property type="match status" value="1"/>
</dbReference>
<dbReference type="Gene3D" id="1.10.20.60">
    <property type="entry name" value="Glu-tRNAGln amidotransferase C subunit, N-terminal domain"/>
    <property type="match status" value="1"/>
</dbReference>
<evidence type="ECO:0000256" key="5">
    <source>
        <dbReference type="ARBA" id="ARBA00047913"/>
    </source>
</evidence>
<keyword evidence="8" id="KW-1185">Reference proteome</keyword>
<dbReference type="NCBIfam" id="TIGR00135">
    <property type="entry name" value="gatC"/>
    <property type="match status" value="1"/>
</dbReference>
<dbReference type="RefSeq" id="WP_038151676.1">
    <property type="nucleotide sequence ID" value="NZ_JRNT01000007.1"/>
</dbReference>
<dbReference type="EMBL" id="JRNT01000007">
    <property type="protein sequence ID" value="KGF47665.1"/>
    <property type="molecule type" value="Genomic_DNA"/>
</dbReference>
<comment type="similarity">
    <text evidence="1 6">Belongs to the GatC family.</text>
</comment>
<dbReference type="Pfam" id="PF02686">
    <property type="entry name" value="GatC"/>
    <property type="match status" value="1"/>
</dbReference>
<dbReference type="GO" id="GO:0016740">
    <property type="term" value="F:transferase activity"/>
    <property type="evidence" value="ECO:0007669"/>
    <property type="project" value="UniProtKB-KW"/>
</dbReference>
<evidence type="ECO:0000313" key="7">
    <source>
        <dbReference type="EMBL" id="KGF47665.1"/>
    </source>
</evidence>
<protein>
    <recommendedName>
        <fullName evidence="6">Aspartyl/glutamyl-tRNA(Asn/Gln) amidotransferase subunit C</fullName>
        <shortName evidence="6">Asp/Glu-ADT subunit C</shortName>
        <ecNumber evidence="6">6.3.5.-</ecNumber>
    </recommendedName>
</protein>
<dbReference type="AlphaFoldDB" id="A0A096ALJ0"/>
<dbReference type="SUPFAM" id="SSF141000">
    <property type="entry name" value="Glu-tRNAGln amidotransferase C subunit"/>
    <property type="match status" value="1"/>
</dbReference>
<dbReference type="GO" id="GO:0006450">
    <property type="term" value="P:regulation of translational fidelity"/>
    <property type="evidence" value="ECO:0007669"/>
    <property type="project" value="InterPro"/>
</dbReference>
<reference evidence="7 8" key="1">
    <citation type="submission" date="2014-07" db="EMBL/GenBank/DDBJ databases">
        <authorList>
            <person name="McCorrison J."/>
            <person name="Sanka R."/>
            <person name="Torralba M."/>
            <person name="Gillis M."/>
            <person name="Haft D.H."/>
            <person name="Methe B."/>
            <person name="Sutton G."/>
            <person name="Nelson K.E."/>
        </authorList>
    </citation>
    <scope>NUCLEOTIDE SEQUENCE [LARGE SCALE GENOMIC DNA]</scope>
    <source>
        <strain evidence="7 8">DNF00314</strain>
    </source>
</reference>
<keyword evidence="6 7" id="KW-0436">Ligase</keyword>
<organism evidence="7 8">
    <name type="scientific">Veillonella montpellierensis DNF00314</name>
    <dbReference type="NCBI Taxonomy" id="1401067"/>
    <lineage>
        <taxon>Bacteria</taxon>
        <taxon>Bacillati</taxon>
        <taxon>Bacillota</taxon>
        <taxon>Negativicutes</taxon>
        <taxon>Veillonellales</taxon>
        <taxon>Veillonellaceae</taxon>
        <taxon>Veillonella</taxon>
    </lineage>
</organism>
<dbReference type="GO" id="GO:0050567">
    <property type="term" value="F:glutaminyl-tRNA synthase (glutamine-hydrolyzing) activity"/>
    <property type="evidence" value="ECO:0007669"/>
    <property type="project" value="UniProtKB-UniRule"/>
</dbReference>
<keyword evidence="6" id="KW-0067">ATP-binding</keyword>
<dbReference type="GO" id="GO:0050566">
    <property type="term" value="F:asparaginyl-tRNA synthase (glutamine-hydrolyzing) activity"/>
    <property type="evidence" value="ECO:0007669"/>
    <property type="project" value="RHEA"/>
</dbReference>
<evidence type="ECO:0000256" key="6">
    <source>
        <dbReference type="HAMAP-Rule" id="MF_00122"/>
    </source>
</evidence>
<comment type="catalytic activity">
    <reaction evidence="4 6">
        <text>L-aspartyl-tRNA(Asn) + L-glutamine + ATP + H2O = L-asparaginyl-tRNA(Asn) + L-glutamate + ADP + phosphate + 2 H(+)</text>
        <dbReference type="Rhea" id="RHEA:14513"/>
        <dbReference type="Rhea" id="RHEA-COMP:9674"/>
        <dbReference type="Rhea" id="RHEA-COMP:9677"/>
        <dbReference type="ChEBI" id="CHEBI:15377"/>
        <dbReference type="ChEBI" id="CHEBI:15378"/>
        <dbReference type="ChEBI" id="CHEBI:29985"/>
        <dbReference type="ChEBI" id="CHEBI:30616"/>
        <dbReference type="ChEBI" id="CHEBI:43474"/>
        <dbReference type="ChEBI" id="CHEBI:58359"/>
        <dbReference type="ChEBI" id="CHEBI:78515"/>
        <dbReference type="ChEBI" id="CHEBI:78516"/>
        <dbReference type="ChEBI" id="CHEBI:456216"/>
    </reaction>
</comment>
<evidence type="ECO:0000256" key="1">
    <source>
        <dbReference type="ARBA" id="ARBA00010757"/>
    </source>
</evidence>
<evidence type="ECO:0000313" key="8">
    <source>
        <dbReference type="Proteomes" id="UP000029628"/>
    </source>
</evidence>
<sequence length="96" mass="10894">MKITKEEIKNIALLSRLSIPDEKMDETEKALSDILTYVDQLNELNLEGVTPMPHAVELHNVLREDVMKPSLDHDLALSNAPEEDNGCFRVPRVVQE</sequence>
<evidence type="ECO:0000256" key="2">
    <source>
        <dbReference type="ARBA" id="ARBA00011123"/>
    </source>
</evidence>
<dbReference type="PANTHER" id="PTHR15004">
    <property type="entry name" value="GLUTAMYL-TRNA(GLN) AMIDOTRANSFERASE SUBUNIT C, MITOCHONDRIAL"/>
    <property type="match status" value="1"/>
</dbReference>
<keyword evidence="7" id="KW-0808">Transferase</keyword>
<keyword evidence="6" id="KW-0547">Nucleotide-binding</keyword>
<dbReference type="GO" id="GO:0006412">
    <property type="term" value="P:translation"/>
    <property type="evidence" value="ECO:0007669"/>
    <property type="project" value="UniProtKB-UniRule"/>
</dbReference>
<keyword evidence="6" id="KW-0648">Protein biosynthesis</keyword>
<proteinExistence type="inferred from homology"/>
<comment type="catalytic activity">
    <reaction evidence="5 6">
        <text>L-glutamyl-tRNA(Gln) + L-glutamine + ATP + H2O = L-glutaminyl-tRNA(Gln) + L-glutamate + ADP + phosphate + H(+)</text>
        <dbReference type="Rhea" id="RHEA:17521"/>
        <dbReference type="Rhea" id="RHEA-COMP:9681"/>
        <dbReference type="Rhea" id="RHEA-COMP:9684"/>
        <dbReference type="ChEBI" id="CHEBI:15377"/>
        <dbReference type="ChEBI" id="CHEBI:15378"/>
        <dbReference type="ChEBI" id="CHEBI:29985"/>
        <dbReference type="ChEBI" id="CHEBI:30616"/>
        <dbReference type="ChEBI" id="CHEBI:43474"/>
        <dbReference type="ChEBI" id="CHEBI:58359"/>
        <dbReference type="ChEBI" id="CHEBI:78520"/>
        <dbReference type="ChEBI" id="CHEBI:78521"/>
        <dbReference type="ChEBI" id="CHEBI:456216"/>
    </reaction>
</comment>